<dbReference type="EMBL" id="CAJVQB010028581">
    <property type="protein sequence ID" value="CAG8812669.1"/>
    <property type="molecule type" value="Genomic_DNA"/>
</dbReference>
<proteinExistence type="predicted"/>
<organism evidence="2 3">
    <name type="scientific">Gigaspora margarita</name>
    <dbReference type="NCBI Taxonomy" id="4874"/>
    <lineage>
        <taxon>Eukaryota</taxon>
        <taxon>Fungi</taxon>
        <taxon>Fungi incertae sedis</taxon>
        <taxon>Mucoromycota</taxon>
        <taxon>Glomeromycotina</taxon>
        <taxon>Glomeromycetes</taxon>
        <taxon>Diversisporales</taxon>
        <taxon>Gigasporaceae</taxon>
        <taxon>Gigaspora</taxon>
    </lineage>
</organism>
<evidence type="ECO:0000256" key="1">
    <source>
        <dbReference type="SAM" id="Phobius"/>
    </source>
</evidence>
<protein>
    <submittedName>
        <fullName evidence="2">12517_t:CDS:1</fullName>
    </submittedName>
</protein>
<dbReference type="Proteomes" id="UP000789901">
    <property type="component" value="Unassembled WGS sequence"/>
</dbReference>
<keyword evidence="1" id="KW-0472">Membrane</keyword>
<evidence type="ECO:0000313" key="2">
    <source>
        <dbReference type="EMBL" id="CAG8812669.1"/>
    </source>
</evidence>
<keyword evidence="1" id="KW-1133">Transmembrane helix</keyword>
<evidence type="ECO:0000313" key="3">
    <source>
        <dbReference type="Proteomes" id="UP000789901"/>
    </source>
</evidence>
<feature type="non-terminal residue" evidence="2">
    <location>
        <position position="1"/>
    </location>
</feature>
<feature type="transmembrane region" description="Helical" evidence="1">
    <location>
        <begin position="24"/>
        <end position="47"/>
    </location>
</feature>
<sequence length="93" mass="10263">CVLASWIKLAILLSKEGLDGGLKIAVIVFGVLVLIGFCGILSVLIYVTISNNVYLNDDFENIRFESEIKTVVANIYDCLNSLMGEFNLEGFEK</sequence>
<reference evidence="2 3" key="1">
    <citation type="submission" date="2021-06" db="EMBL/GenBank/DDBJ databases">
        <authorList>
            <person name="Kallberg Y."/>
            <person name="Tangrot J."/>
            <person name="Rosling A."/>
        </authorList>
    </citation>
    <scope>NUCLEOTIDE SEQUENCE [LARGE SCALE GENOMIC DNA]</scope>
    <source>
        <strain evidence="2 3">120-4 pot B 10/14</strain>
    </source>
</reference>
<accession>A0ABN7W2E9</accession>
<keyword evidence="1" id="KW-0812">Transmembrane</keyword>
<gene>
    <name evidence="2" type="ORF">GMARGA_LOCUS25616</name>
</gene>
<name>A0ABN7W2E9_GIGMA</name>
<comment type="caution">
    <text evidence="2">The sequence shown here is derived from an EMBL/GenBank/DDBJ whole genome shotgun (WGS) entry which is preliminary data.</text>
</comment>
<keyword evidence="3" id="KW-1185">Reference proteome</keyword>